<dbReference type="Proteomes" id="UP000252038">
    <property type="component" value="Chromosome"/>
</dbReference>
<sequence>MKLVRLIAISITIILLTGCLEKNPIDIPVASFNFSSHDINSIWVNGKWAGLVRVGEGGGQAGWVSLPADYKPGTTIIVDWERNACAHGTLECAKRDKNGDIIEKKLQRIVTVPFYDSNRVAVLQLAFLPNDDIRAYAESRSFKHPDHPSHKEFGALLEWNAPLEGQWPNPKKNEGNIK</sequence>
<dbReference type="AlphaFoldDB" id="A0A344UL08"/>
<name>A0A344UL08_9NEIS</name>
<accession>A0A344UL08</accession>
<dbReference type="PROSITE" id="PS51257">
    <property type="entry name" value="PROKAR_LIPOPROTEIN"/>
    <property type="match status" value="1"/>
</dbReference>
<protein>
    <recommendedName>
        <fullName evidence="3">DUF3304 domain-containing protein</fullName>
    </recommendedName>
</protein>
<dbReference type="KEGG" id="chrb:DK843_17560"/>
<organism evidence="1 2">
    <name type="scientific">Chromobacterium phragmitis</name>
    <dbReference type="NCBI Taxonomy" id="2202141"/>
    <lineage>
        <taxon>Bacteria</taxon>
        <taxon>Pseudomonadati</taxon>
        <taxon>Pseudomonadota</taxon>
        <taxon>Betaproteobacteria</taxon>
        <taxon>Neisseriales</taxon>
        <taxon>Chromobacteriaceae</taxon>
        <taxon>Chromobacterium</taxon>
    </lineage>
</organism>
<dbReference type="EMBL" id="CP029554">
    <property type="protein sequence ID" value="AXE35956.1"/>
    <property type="molecule type" value="Genomic_DNA"/>
</dbReference>
<gene>
    <name evidence="1" type="ORF">DK843_17560</name>
</gene>
<evidence type="ECO:0000313" key="2">
    <source>
        <dbReference type="Proteomes" id="UP000252038"/>
    </source>
</evidence>
<evidence type="ECO:0000313" key="1">
    <source>
        <dbReference type="EMBL" id="AXE35956.1"/>
    </source>
</evidence>
<reference evidence="1 2" key="1">
    <citation type="submission" date="2018-05" db="EMBL/GenBank/DDBJ databases">
        <title>Genome sequencing, assembly and analysis of the novel insecticidal bacterium, Chromobacterium phragmitis.</title>
        <authorList>
            <person name="Sparks M.E."/>
            <person name="Blackburn M.B."/>
            <person name="Gundersen-Rindal D.E."/>
        </authorList>
    </citation>
    <scope>NUCLEOTIDE SEQUENCE [LARGE SCALE GENOMIC DNA]</scope>
    <source>
        <strain evidence="1">IIBBL 274-1</strain>
    </source>
</reference>
<evidence type="ECO:0008006" key="3">
    <source>
        <dbReference type="Google" id="ProtNLM"/>
    </source>
</evidence>
<dbReference type="Pfam" id="PF11745">
    <property type="entry name" value="DUF3304"/>
    <property type="match status" value="1"/>
</dbReference>
<proteinExistence type="predicted"/>
<dbReference type="RefSeq" id="WP_114073914.1">
    <property type="nucleotide sequence ID" value="NZ_CP029554.1"/>
</dbReference>
<dbReference type="InterPro" id="IPR021733">
    <property type="entry name" value="DUF3304"/>
</dbReference>